<dbReference type="EC" id="2.1.1.348" evidence="1"/>
<organism evidence="7 8">
    <name type="scientific">Malassezia cuniculi</name>
    <dbReference type="NCBI Taxonomy" id="948313"/>
    <lineage>
        <taxon>Eukaryota</taxon>
        <taxon>Fungi</taxon>
        <taxon>Dikarya</taxon>
        <taxon>Basidiomycota</taxon>
        <taxon>Ustilaginomycotina</taxon>
        <taxon>Malasseziomycetes</taxon>
        <taxon>Malasseziales</taxon>
        <taxon>Malasseziaceae</taxon>
        <taxon>Malassezia</taxon>
    </lineage>
</organism>
<dbReference type="AlphaFoldDB" id="A0AAF0J5E4"/>
<keyword evidence="4" id="KW-0949">S-adenosyl-L-methionine</keyword>
<dbReference type="PROSITE" id="PS00092">
    <property type="entry name" value="N6_MTASE"/>
    <property type="match status" value="1"/>
</dbReference>
<dbReference type="Pfam" id="PF05063">
    <property type="entry name" value="MT-A70"/>
    <property type="match status" value="1"/>
</dbReference>
<dbReference type="GO" id="GO:0005634">
    <property type="term" value="C:nucleus"/>
    <property type="evidence" value="ECO:0007669"/>
    <property type="project" value="TreeGrafter"/>
</dbReference>
<keyword evidence="2 7" id="KW-0489">Methyltransferase</keyword>
<dbReference type="GO" id="GO:0032259">
    <property type="term" value="P:methylation"/>
    <property type="evidence" value="ECO:0007669"/>
    <property type="project" value="UniProtKB-KW"/>
</dbReference>
<dbReference type="InterPro" id="IPR029063">
    <property type="entry name" value="SAM-dependent_MTases_sf"/>
</dbReference>
<dbReference type="Proteomes" id="UP001219933">
    <property type="component" value="Chromosome 2"/>
</dbReference>
<dbReference type="InterPro" id="IPR002052">
    <property type="entry name" value="DNA_methylase_N6_adenine_CS"/>
</dbReference>
<protein>
    <recommendedName>
        <fullName evidence="1">mRNA m(6)A methyltransferase</fullName>
        <ecNumber evidence="1">2.1.1.348</ecNumber>
    </recommendedName>
</protein>
<keyword evidence="3 7" id="KW-0808">Transferase</keyword>
<comment type="similarity">
    <text evidence="6">Belongs to the MT-A70-like family.</text>
</comment>
<comment type="catalytic activity">
    <reaction evidence="5">
        <text>an adenosine in mRNA + S-adenosyl-L-methionine = an N(6)-methyladenosine in mRNA + S-adenosyl-L-homocysteine + H(+)</text>
        <dbReference type="Rhea" id="RHEA:55584"/>
        <dbReference type="Rhea" id="RHEA-COMP:12414"/>
        <dbReference type="Rhea" id="RHEA-COMP:12417"/>
        <dbReference type="ChEBI" id="CHEBI:15378"/>
        <dbReference type="ChEBI" id="CHEBI:57856"/>
        <dbReference type="ChEBI" id="CHEBI:59789"/>
        <dbReference type="ChEBI" id="CHEBI:74411"/>
        <dbReference type="ChEBI" id="CHEBI:74449"/>
        <dbReference type="EC" id="2.1.1.348"/>
    </reaction>
</comment>
<sequence>MSDAHIAERFVNRPTGKERVLAHVRSGIVGNACKFVHFQVDVKAYEAVHGAPPPARPNDTPSEKLYACGLDAWVRGATQPAQWINCDLRTFDLSKVGKYDVLVLDPPWDIHMSLPYGTMSDSDMYALDVPALQDEGLIFLWVTGRAMELGRSLLQHWGYYCIDELLWLKMGQTHRLIRTGRTGHWLNHAKEHCLVGLKRAADDQRPPTLPPGAIVPLPRWVHKGMGTDVIVSHVRYTSHKPDELYAMIERMCPGARKIELFGRRHNIRPGWLTLGNQLRDSHVRSKPVEAPAEDTEPLLTRAKYHPAPVVIPKPAADELLDELKSGMMPISTPSDGTAERVATPVDLMDTPVDADLLSRLQAALPQT</sequence>
<dbReference type="InterPro" id="IPR007757">
    <property type="entry name" value="MT-A70-like"/>
</dbReference>
<evidence type="ECO:0000313" key="8">
    <source>
        <dbReference type="Proteomes" id="UP001219933"/>
    </source>
</evidence>
<dbReference type="SUPFAM" id="SSF53335">
    <property type="entry name" value="S-adenosyl-L-methionine-dependent methyltransferases"/>
    <property type="match status" value="1"/>
</dbReference>
<evidence type="ECO:0000256" key="4">
    <source>
        <dbReference type="ARBA" id="ARBA00022691"/>
    </source>
</evidence>
<evidence type="ECO:0000256" key="3">
    <source>
        <dbReference type="ARBA" id="ARBA00022679"/>
    </source>
</evidence>
<keyword evidence="8" id="KW-1185">Reference proteome</keyword>
<dbReference type="EMBL" id="CP119878">
    <property type="protein sequence ID" value="WFD34422.1"/>
    <property type="molecule type" value="Genomic_DNA"/>
</dbReference>
<dbReference type="PANTHER" id="PTHR12829:SF7">
    <property type="entry name" value="N6-ADENOSINE-METHYLTRANSFERASE CATALYTIC SUBUNIT"/>
    <property type="match status" value="1"/>
</dbReference>
<gene>
    <name evidence="7" type="primary">IME4</name>
    <name evidence="7" type="ORF">MCUN1_001263</name>
</gene>
<evidence type="ECO:0000313" key="7">
    <source>
        <dbReference type="EMBL" id="WFD34422.1"/>
    </source>
</evidence>
<dbReference type="PANTHER" id="PTHR12829">
    <property type="entry name" value="N6-ADENOSINE-METHYLTRANSFERASE"/>
    <property type="match status" value="1"/>
</dbReference>
<proteinExistence type="inferred from homology"/>
<dbReference type="PROSITE" id="PS51143">
    <property type="entry name" value="MT_A70"/>
    <property type="match status" value="1"/>
</dbReference>
<evidence type="ECO:0000256" key="1">
    <source>
        <dbReference type="ARBA" id="ARBA00012160"/>
    </source>
</evidence>
<evidence type="ECO:0000256" key="2">
    <source>
        <dbReference type="ARBA" id="ARBA00022603"/>
    </source>
</evidence>
<dbReference type="GO" id="GO:0001734">
    <property type="term" value="F:mRNA m(6)A methyltransferase activity"/>
    <property type="evidence" value="ECO:0007669"/>
    <property type="project" value="UniProtKB-EC"/>
</dbReference>
<dbReference type="GO" id="GO:0003676">
    <property type="term" value="F:nucleic acid binding"/>
    <property type="evidence" value="ECO:0007669"/>
    <property type="project" value="InterPro"/>
</dbReference>
<reference evidence="7" key="1">
    <citation type="submission" date="2023-03" db="EMBL/GenBank/DDBJ databases">
        <title>Mating type loci evolution in Malassezia.</title>
        <authorList>
            <person name="Coelho M.A."/>
        </authorList>
    </citation>
    <scope>NUCLEOTIDE SEQUENCE</scope>
    <source>
        <strain evidence="7">CBS 11721</strain>
    </source>
</reference>
<evidence type="ECO:0000256" key="5">
    <source>
        <dbReference type="ARBA" id="ARBA00048957"/>
    </source>
</evidence>
<name>A0AAF0J5E4_9BASI</name>
<evidence type="ECO:0000256" key="6">
    <source>
        <dbReference type="PROSITE-ProRule" id="PRU00489"/>
    </source>
</evidence>
<dbReference type="GO" id="GO:0036396">
    <property type="term" value="C:RNA N6-methyladenosine methyltransferase complex"/>
    <property type="evidence" value="ECO:0007669"/>
    <property type="project" value="TreeGrafter"/>
</dbReference>
<accession>A0AAF0J5E4</accession>